<feature type="transmembrane region" description="Helical" evidence="2">
    <location>
        <begin position="113"/>
        <end position="139"/>
    </location>
</feature>
<evidence type="ECO:0000256" key="2">
    <source>
        <dbReference type="SAM" id="Phobius"/>
    </source>
</evidence>
<keyword evidence="4" id="KW-1185">Reference proteome</keyword>
<sequence>TGTLGQNKSDSCGTANDPCRTVNSSLVQCGGSFRPPLNGSVYNVNDTKLAPCQCNQPFYNNITACLTCYVTPTTNFSIAPLSDYKSECVKHGVSFTAKSPPAALYSSNQGAKVAVTVLIVLFVGLILLMIGGAMCWLCWKKEKLHPKLSDNPFMGGASSSKVSPSKKSKKTPSSVKHPETLSHSVDNQRPPPGSFHSEAPGTLHSSPPPGSFHSEPPPGSFHSEPPPGSFHSEPPPGSFHSEPPPSSFHSEPPVTHSTQLPSITPHEPMYEVRTSPTIYASTTPEYDNSIPIMQMPVPMPTPHSTQGNYPPPVYPQGNPQGNPQGHPQGNPQGHLQGYRQDYRRGQ</sequence>
<reference evidence="3" key="1">
    <citation type="submission" date="2021-06" db="EMBL/GenBank/DDBJ databases">
        <authorList>
            <person name="Kallberg Y."/>
            <person name="Tangrot J."/>
            <person name="Rosling A."/>
        </authorList>
    </citation>
    <scope>NUCLEOTIDE SEQUENCE</scope>
    <source>
        <strain evidence="3">CL551</strain>
    </source>
</reference>
<proteinExistence type="predicted"/>
<evidence type="ECO:0000313" key="4">
    <source>
        <dbReference type="Proteomes" id="UP000789342"/>
    </source>
</evidence>
<dbReference type="Proteomes" id="UP000789342">
    <property type="component" value="Unassembled WGS sequence"/>
</dbReference>
<keyword evidence="2" id="KW-0812">Transmembrane</keyword>
<name>A0A9N9I0Z8_9GLOM</name>
<feature type="compositionally biased region" description="Polar residues" evidence="1">
    <location>
        <begin position="274"/>
        <end position="286"/>
    </location>
</feature>
<evidence type="ECO:0000313" key="3">
    <source>
        <dbReference type="EMBL" id="CAG8715599.1"/>
    </source>
</evidence>
<feature type="compositionally biased region" description="Pro residues" evidence="1">
    <location>
        <begin position="206"/>
        <end position="246"/>
    </location>
</feature>
<feature type="compositionally biased region" description="Polar residues" evidence="1">
    <location>
        <begin position="317"/>
        <end position="333"/>
    </location>
</feature>
<accession>A0A9N9I0Z8</accession>
<feature type="region of interest" description="Disordered" evidence="1">
    <location>
        <begin position="149"/>
        <end position="346"/>
    </location>
</feature>
<organism evidence="3 4">
    <name type="scientific">Acaulospora morrowiae</name>
    <dbReference type="NCBI Taxonomy" id="94023"/>
    <lineage>
        <taxon>Eukaryota</taxon>
        <taxon>Fungi</taxon>
        <taxon>Fungi incertae sedis</taxon>
        <taxon>Mucoromycota</taxon>
        <taxon>Glomeromycotina</taxon>
        <taxon>Glomeromycetes</taxon>
        <taxon>Diversisporales</taxon>
        <taxon>Acaulosporaceae</taxon>
        <taxon>Acaulospora</taxon>
    </lineage>
</organism>
<feature type="non-terminal residue" evidence="3">
    <location>
        <position position="346"/>
    </location>
</feature>
<dbReference type="OrthoDB" id="2433628at2759"/>
<keyword evidence="2" id="KW-0472">Membrane</keyword>
<protein>
    <submittedName>
        <fullName evidence="3">6918_t:CDS:1</fullName>
    </submittedName>
</protein>
<dbReference type="AlphaFoldDB" id="A0A9N9I0Z8"/>
<dbReference type="EMBL" id="CAJVPV010020723">
    <property type="protein sequence ID" value="CAG8715599.1"/>
    <property type="molecule type" value="Genomic_DNA"/>
</dbReference>
<keyword evidence="2" id="KW-1133">Transmembrane helix</keyword>
<comment type="caution">
    <text evidence="3">The sequence shown here is derived from an EMBL/GenBank/DDBJ whole genome shotgun (WGS) entry which is preliminary data.</text>
</comment>
<gene>
    <name evidence="3" type="ORF">AMORRO_LOCUS12980</name>
</gene>
<evidence type="ECO:0000256" key="1">
    <source>
        <dbReference type="SAM" id="MobiDB-lite"/>
    </source>
</evidence>